<dbReference type="SUPFAM" id="SSF52788">
    <property type="entry name" value="Phosphotyrosine protein phosphatases I"/>
    <property type="match status" value="1"/>
</dbReference>
<feature type="active site" description="Nucleophile" evidence="5">
    <location>
        <position position="7"/>
    </location>
</feature>
<dbReference type="InterPro" id="IPR017867">
    <property type="entry name" value="Tyr_phospatase_low_mol_wt"/>
</dbReference>
<dbReference type="HOGENOM" id="CLU_071415_1_0_11"/>
<dbReference type="EMBL" id="CP002917">
    <property type="protein sequence ID" value="AEK35658.1"/>
    <property type="molecule type" value="Genomic_DNA"/>
</dbReference>
<keyword evidence="3" id="KW-0378">Hydrolase</keyword>
<dbReference type="KEGG" id="cva:CVAR_0310"/>
<dbReference type="PANTHER" id="PTHR11717:SF7">
    <property type="entry name" value="LOW MOLECULAR WEIGHT PHOSPHOTYROSINE PROTEIN PHOSPHATASE"/>
    <property type="match status" value="1"/>
</dbReference>
<comment type="similarity">
    <text evidence="1">Belongs to the low molecular weight phosphotyrosine protein phosphatase family.</text>
</comment>
<organism evidence="7 8">
    <name type="scientific">Corynebacterium variabile (strain DSM 44702 / CIP 107183 / JCM 12073 / NCIMB 30131)</name>
    <name type="common">Corynebacterium mooreparkense</name>
    <dbReference type="NCBI Taxonomy" id="858619"/>
    <lineage>
        <taxon>Bacteria</taxon>
        <taxon>Bacillati</taxon>
        <taxon>Actinomycetota</taxon>
        <taxon>Actinomycetes</taxon>
        <taxon>Mycobacteriales</taxon>
        <taxon>Corynebacteriaceae</taxon>
        <taxon>Corynebacterium</taxon>
    </lineage>
</organism>
<dbReference type="GO" id="GO:0004725">
    <property type="term" value="F:protein tyrosine phosphatase activity"/>
    <property type="evidence" value="ECO:0007669"/>
    <property type="project" value="UniProtKB-EC"/>
</dbReference>
<gene>
    <name evidence="7" type="ordered locus">CVAR_0310</name>
</gene>
<dbReference type="RefSeq" id="WP_014008852.1">
    <property type="nucleotide sequence ID" value="NC_015859.1"/>
</dbReference>
<dbReference type="InterPro" id="IPR050438">
    <property type="entry name" value="LMW_PTPase"/>
</dbReference>
<dbReference type="PANTHER" id="PTHR11717">
    <property type="entry name" value="LOW MOLECULAR WEIGHT PROTEIN TYROSINE PHOSPHATASE"/>
    <property type="match status" value="1"/>
</dbReference>
<feature type="domain" description="Phosphotyrosine protein phosphatase I" evidence="6">
    <location>
        <begin position="1"/>
        <end position="169"/>
    </location>
</feature>
<evidence type="ECO:0000256" key="1">
    <source>
        <dbReference type="ARBA" id="ARBA00011063"/>
    </source>
</evidence>
<feature type="active site" description="Nucleophile" evidence="5">
    <location>
        <position position="13"/>
    </location>
</feature>
<accession>G0HCT3</accession>
<evidence type="ECO:0000313" key="7">
    <source>
        <dbReference type="EMBL" id="AEK35658.1"/>
    </source>
</evidence>
<keyword evidence="4" id="KW-0904">Protein phosphatase</keyword>
<evidence type="ECO:0000259" key="6">
    <source>
        <dbReference type="SMART" id="SM00226"/>
    </source>
</evidence>
<dbReference type="AlphaFoldDB" id="G0HCT3"/>
<evidence type="ECO:0000256" key="2">
    <source>
        <dbReference type="ARBA" id="ARBA00013064"/>
    </source>
</evidence>
<dbReference type="Proteomes" id="UP000006659">
    <property type="component" value="Chromosome"/>
</dbReference>
<dbReference type="SMART" id="SM00226">
    <property type="entry name" value="LMWPc"/>
    <property type="match status" value="1"/>
</dbReference>
<evidence type="ECO:0000256" key="4">
    <source>
        <dbReference type="ARBA" id="ARBA00022912"/>
    </source>
</evidence>
<evidence type="ECO:0000313" key="8">
    <source>
        <dbReference type="Proteomes" id="UP000006659"/>
    </source>
</evidence>
<evidence type="ECO:0000256" key="3">
    <source>
        <dbReference type="ARBA" id="ARBA00022801"/>
    </source>
</evidence>
<dbReference type="InterPro" id="IPR036196">
    <property type="entry name" value="Ptyr_pPase_sf"/>
</dbReference>
<dbReference type="InterPro" id="IPR023485">
    <property type="entry name" value="Ptyr_pPase"/>
</dbReference>
<evidence type="ECO:0000256" key="5">
    <source>
        <dbReference type="PIRSR" id="PIRSR617867-1"/>
    </source>
</evidence>
<dbReference type="Gene3D" id="3.40.50.2300">
    <property type="match status" value="1"/>
</dbReference>
<dbReference type="Pfam" id="PF01451">
    <property type="entry name" value="LMWPc"/>
    <property type="match status" value="1"/>
</dbReference>
<dbReference type="EC" id="3.1.3.48" evidence="2"/>
<sequence length="177" mass="19072">MNILFVCTGNICRSPAAEYMLRDVLAHAEDVSGTTVSSAGTAGMTGYGMDPRSLDYLGVREIDGAGFTARRANRKILKSSDLVIGLDQSHVDACLAIDPSALSRTFRLHQLAEWHRNGDLHTLSELPAVRRSLPPVTGDHEDPIGFTSGEDYVRVLDGIAADVREVAALLVPVTAQR</sequence>
<name>G0HCT3_CORVD</name>
<proteinExistence type="inferred from homology"/>
<protein>
    <recommendedName>
        <fullName evidence="2">protein-tyrosine-phosphatase</fullName>
        <ecNumber evidence="2">3.1.3.48</ecNumber>
    </recommendedName>
</protein>
<reference evidence="7 8" key="1">
    <citation type="journal article" date="2011" name="BMC Genomics">
        <title>Complete genome sequence of Corynebacterium variabile DSM 44702 isolated from the surface of smear-ripened cheeses and insights into cheese ripening and flavor generation.</title>
        <authorList>
            <person name="Schroeder J."/>
            <person name="Maus I."/>
            <person name="Trost E."/>
            <person name="Tauch A."/>
        </authorList>
    </citation>
    <scope>NUCLEOTIDE SEQUENCE [LARGE SCALE GENOMIC DNA]</scope>
    <source>
        <strain evidence="8">DSM 44702 / JCM 12073 / NCIMB 30131</strain>
    </source>
</reference>
<dbReference type="eggNOG" id="COG0394">
    <property type="taxonomic scope" value="Bacteria"/>
</dbReference>
<dbReference type="STRING" id="858619.CVAR_0310"/>
<dbReference type="PRINTS" id="PR00719">
    <property type="entry name" value="LMWPTPASE"/>
</dbReference>